<dbReference type="Ensembl" id="ENSVKKT00000005275.1">
    <property type="protein sequence ID" value="ENSVKKP00000005130.1"/>
    <property type="gene ID" value="ENSVKKG00000003797.1"/>
</dbReference>
<dbReference type="GO" id="GO:0005975">
    <property type="term" value="P:carbohydrate metabolic process"/>
    <property type="evidence" value="ECO:0007669"/>
    <property type="project" value="InterPro"/>
</dbReference>
<proteinExistence type="inferred from homology"/>
<dbReference type="Proteomes" id="UP000694545">
    <property type="component" value="Unplaced"/>
</dbReference>
<dbReference type="Pfam" id="PF00232">
    <property type="entry name" value="Glyco_hydro_1"/>
    <property type="match status" value="2"/>
</dbReference>
<evidence type="ECO:0000256" key="1">
    <source>
        <dbReference type="RuleBase" id="RU003690"/>
    </source>
</evidence>
<sequence>MNGFLWGTSTGSFNVEGAWAEDGKAESIWDRYGHQGHAYMNQTADVACDSYHKTEYDIYLLRGLQPKIYKFSISWPRIFPNLNKNTVKLDAVDVRSYIARSLIDGFEGTAGYSQRFGFHHVDFKDANRQRTPRESAYFFSTPPHFFSHL</sequence>
<evidence type="ECO:0000313" key="2">
    <source>
        <dbReference type="Ensembl" id="ENSVKKP00000005130.1"/>
    </source>
</evidence>
<dbReference type="PANTHER" id="PTHR10353">
    <property type="entry name" value="GLYCOSYL HYDROLASE"/>
    <property type="match status" value="1"/>
</dbReference>
<dbReference type="Gene3D" id="3.20.20.80">
    <property type="entry name" value="Glycosidases"/>
    <property type="match status" value="2"/>
</dbReference>
<dbReference type="InterPro" id="IPR033132">
    <property type="entry name" value="GH_1_N_CS"/>
</dbReference>
<name>A0A8D2IV03_VARKO</name>
<protein>
    <submittedName>
        <fullName evidence="2">Uncharacterized protein</fullName>
    </submittedName>
</protein>
<dbReference type="SUPFAM" id="SSF51445">
    <property type="entry name" value="(Trans)glycosidases"/>
    <property type="match status" value="2"/>
</dbReference>
<reference evidence="2" key="2">
    <citation type="submission" date="2025-09" db="UniProtKB">
        <authorList>
            <consortium name="Ensembl"/>
        </authorList>
    </citation>
    <scope>IDENTIFICATION</scope>
</reference>
<keyword evidence="3" id="KW-1185">Reference proteome</keyword>
<comment type="similarity">
    <text evidence="1">Belongs to the glycosyl hydrolase 1 family.</text>
</comment>
<dbReference type="AlphaFoldDB" id="A0A8D2IV03"/>
<reference evidence="2" key="1">
    <citation type="submission" date="2025-08" db="UniProtKB">
        <authorList>
            <consortium name="Ensembl"/>
        </authorList>
    </citation>
    <scope>IDENTIFICATION</scope>
</reference>
<dbReference type="PROSITE" id="PS00653">
    <property type="entry name" value="GLYCOSYL_HYDROL_F1_2"/>
    <property type="match status" value="1"/>
</dbReference>
<evidence type="ECO:0000313" key="3">
    <source>
        <dbReference type="Proteomes" id="UP000694545"/>
    </source>
</evidence>
<dbReference type="InterPro" id="IPR001360">
    <property type="entry name" value="Glyco_hydro_1"/>
</dbReference>
<organism evidence="2 3">
    <name type="scientific">Varanus komodoensis</name>
    <name type="common">Komodo dragon</name>
    <dbReference type="NCBI Taxonomy" id="61221"/>
    <lineage>
        <taxon>Eukaryota</taxon>
        <taxon>Metazoa</taxon>
        <taxon>Chordata</taxon>
        <taxon>Craniata</taxon>
        <taxon>Vertebrata</taxon>
        <taxon>Euteleostomi</taxon>
        <taxon>Lepidosauria</taxon>
        <taxon>Squamata</taxon>
        <taxon>Bifurcata</taxon>
        <taxon>Unidentata</taxon>
        <taxon>Episquamata</taxon>
        <taxon>Toxicofera</taxon>
        <taxon>Anguimorpha</taxon>
        <taxon>Paleoanguimorpha</taxon>
        <taxon>Varanoidea</taxon>
        <taxon>Varanidae</taxon>
        <taxon>Varanus</taxon>
    </lineage>
</organism>
<dbReference type="PANTHER" id="PTHR10353:SF68">
    <property type="entry name" value="BETA-KLOTHO"/>
    <property type="match status" value="1"/>
</dbReference>
<dbReference type="InterPro" id="IPR017853">
    <property type="entry name" value="GH"/>
</dbReference>
<dbReference type="GO" id="GO:0004553">
    <property type="term" value="F:hydrolase activity, hydrolyzing O-glycosyl compounds"/>
    <property type="evidence" value="ECO:0007669"/>
    <property type="project" value="InterPro"/>
</dbReference>
<accession>A0A8D2IV03</accession>